<keyword evidence="3" id="KW-1015">Disulfide bond</keyword>
<dbReference type="PANTHER" id="PTHR12231:SF253">
    <property type="entry name" value="DPR-INTERACTING PROTEIN ETA, ISOFORM B-RELATED"/>
    <property type="match status" value="1"/>
</dbReference>
<keyword evidence="4" id="KW-0393">Immunoglobulin domain</keyword>
<dbReference type="KEGG" id="spu:100888251"/>
<dbReference type="InterPro" id="IPR007110">
    <property type="entry name" value="Ig-like_dom"/>
</dbReference>
<evidence type="ECO:0000313" key="8">
    <source>
        <dbReference type="Proteomes" id="UP000007110"/>
    </source>
</evidence>
<dbReference type="Proteomes" id="UP000007110">
    <property type="component" value="Unassembled WGS sequence"/>
</dbReference>
<dbReference type="GO" id="GO:0043005">
    <property type="term" value="C:neuron projection"/>
    <property type="evidence" value="ECO:0000318"/>
    <property type="project" value="GO_Central"/>
</dbReference>
<accession>A0A7M7ND91</accession>
<dbReference type="CDD" id="cd00063">
    <property type="entry name" value="FN3"/>
    <property type="match status" value="1"/>
</dbReference>
<feature type="domain" description="Ig-like" evidence="5">
    <location>
        <begin position="158"/>
        <end position="245"/>
    </location>
</feature>
<dbReference type="EnsemblMetazoa" id="XM_030978804">
    <property type="protein sequence ID" value="XP_030834664"/>
    <property type="gene ID" value="LOC100888251"/>
</dbReference>
<dbReference type="GeneID" id="100888251"/>
<dbReference type="InterPro" id="IPR036179">
    <property type="entry name" value="Ig-like_dom_sf"/>
</dbReference>
<reference evidence="8" key="1">
    <citation type="submission" date="2015-02" db="EMBL/GenBank/DDBJ databases">
        <title>Genome sequencing for Strongylocentrotus purpuratus.</title>
        <authorList>
            <person name="Murali S."/>
            <person name="Liu Y."/>
            <person name="Vee V."/>
            <person name="English A."/>
            <person name="Wang M."/>
            <person name="Skinner E."/>
            <person name="Han Y."/>
            <person name="Muzny D.M."/>
            <person name="Worley K.C."/>
            <person name="Gibbs R.A."/>
        </authorList>
    </citation>
    <scope>NUCLEOTIDE SEQUENCE</scope>
</reference>
<evidence type="ECO:0000259" key="5">
    <source>
        <dbReference type="PROSITE" id="PS50835"/>
    </source>
</evidence>
<proteinExistence type="predicted"/>
<dbReference type="PANTHER" id="PTHR12231">
    <property type="entry name" value="CTX-RELATED TYPE I TRANSMEMBRANE PROTEIN"/>
    <property type="match status" value="1"/>
</dbReference>
<dbReference type="SMART" id="SM00408">
    <property type="entry name" value="IGc2"/>
    <property type="match status" value="3"/>
</dbReference>
<feature type="domain" description="Ig-like" evidence="5">
    <location>
        <begin position="48"/>
        <end position="140"/>
    </location>
</feature>
<dbReference type="SUPFAM" id="SSF49265">
    <property type="entry name" value="Fibronectin type III"/>
    <property type="match status" value="1"/>
</dbReference>
<evidence type="ECO:0000256" key="4">
    <source>
        <dbReference type="ARBA" id="ARBA00023319"/>
    </source>
</evidence>
<dbReference type="InParanoid" id="A0A7M7ND91"/>
<dbReference type="InterPro" id="IPR013783">
    <property type="entry name" value="Ig-like_fold"/>
</dbReference>
<dbReference type="InterPro" id="IPR003599">
    <property type="entry name" value="Ig_sub"/>
</dbReference>
<dbReference type="InterPro" id="IPR036116">
    <property type="entry name" value="FN3_sf"/>
</dbReference>
<evidence type="ECO:0000259" key="6">
    <source>
        <dbReference type="PROSITE" id="PS50853"/>
    </source>
</evidence>
<keyword evidence="2" id="KW-0677">Repeat</keyword>
<name>A0A7M7ND91_STRPU</name>
<protein>
    <submittedName>
        <fullName evidence="7">Uncharacterized protein</fullName>
    </submittedName>
</protein>
<dbReference type="SMART" id="SM00409">
    <property type="entry name" value="IG"/>
    <property type="match status" value="3"/>
</dbReference>
<dbReference type="Gene3D" id="2.60.40.10">
    <property type="entry name" value="Immunoglobulins"/>
    <property type="match status" value="4"/>
</dbReference>
<dbReference type="InterPro" id="IPR051170">
    <property type="entry name" value="Neural/epithelial_adhesion"/>
</dbReference>
<keyword evidence="8" id="KW-1185">Reference proteome</keyword>
<reference evidence="7" key="2">
    <citation type="submission" date="2021-01" db="UniProtKB">
        <authorList>
            <consortium name="EnsemblMetazoa"/>
        </authorList>
    </citation>
    <scope>IDENTIFICATION</scope>
</reference>
<evidence type="ECO:0000256" key="3">
    <source>
        <dbReference type="ARBA" id="ARBA00023157"/>
    </source>
</evidence>
<organism evidence="7 8">
    <name type="scientific">Strongylocentrotus purpuratus</name>
    <name type="common">Purple sea urchin</name>
    <dbReference type="NCBI Taxonomy" id="7668"/>
    <lineage>
        <taxon>Eukaryota</taxon>
        <taxon>Metazoa</taxon>
        <taxon>Echinodermata</taxon>
        <taxon>Eleutherozoa</taxon>
        <taxon>Echinozoa</taxon>
        <taxon>Echinoidea</taxon>
        <taxon>Euechinoidea</taxon>
        <taxon>Echinacea</taxon>
        <taxon>Camarodonta</taxon>
        <taxon>Echinidea</taxon>
        <taxon>Strongylocentrotidae</taxon>
        <taxon>Strongylocentrotus</taxon>
    </lineage>
</organism>
<dbReference type="PROSITE" id="PS50835">
    <property type="entry name" value="IG_LIKE"/>
    <property type="match status" value="3"/>
</dbReference>
<dbReference type="Pfam" id="PF07679">
    <property type="entry name" value="I-set"/>
    <property type="match status" value="1"/>
</dbReference>
<dbReference type="FunFam" id="2.60.40.10:FF:000032">
    <property type="entry name" value="palladin isoform X1"/>
    <property type="match status" value="1"/>
</dbReference>
<dbReference type="RefSeq" id="XP_030834664.1">
    <property type="nucleotide sequence ID" value="XM_030978804.1"/>
</dbReference>
<keyword evidence="1" id="KW-0732">Signal</keyword>
<dbReference type="CDD" id="cd00099">
    <property type="entry name" value="IgV"/>
    <property type="match status" value="1"/>
</dbReference>
<dbReference type="OMA" id="QNITIEP"/>
<dbReference type="InterPro" id="IPR003598">
    <property type="entry name" value="Ig_sub2"/>
</dbReference>
<evidence type="ECO:0000256" key="1">
    <source>
        <dbReference type="ARBA" id="ARBA00022729"/>
    </source>
</evidence>
<dbReference type="AlphaFoldDB" id="A0A7M7ND91"/>
<feature type="domain" description="Fibronectin type-III" evidence="6">
    <location>
        <begin position="334"/>
        <end position="450"/>
    </location>
</feature>
<dbReference type="InterPro" id="IPR013098">
    <property type="entry name" value="Ig_I-set"/>
</dbReference>
<evidence type="ECO:0000256" key="2">
    <source>
        <dbReference type="ARBA" id="ARBA00022737"/>
    </source>
</evidence>
<sequence length="512" mass="56769">MCTTFDDNGLLQACMGRLNVEDSQSACLFEQELQDCMKNEPSNSSDQPSFVGGEDELEIILRGDDAILLCRVEGDLQDYEVTWMKQDPIQLLSNTRNPRYAVRREGNTTFDLSIASVGLSDEGVYICQINTQIPTSRRVDLRVGRPSALQAITYEGNPIDIQVRIPTITVNESQSFYVDCVITGFPPPLLQWISLVTDIESAMNMQYASVNGAIRLVVDNASRDDSGQYACRASNPYGDVEKRIRLVVQYEPSISPLAPVIYAGLNSYIKIDCQATASPPAIYRWTKSEDGEKLVTAQRSLVIVKLDESDYGMYTCTATNLLGTAVKSLEICGRPMRPTILSTATGPRRHAYHLLWAPNAITPYGTPLNIDEFIVAYRPRNQPKAVASLGNQTQLQWFQEVVPFSSDSDTVSHVIRDLYTNTTYEVILYGRNSLGNGEGASLTFSTSVSDLSTSLETNIDRRNAEERVELEISPDTASASLSSNHGYSLPSLVFCPMVVFTMTYGERVWLRG</sequence>
<dbReference type="OrthoDB" id="6507807at2759"/>
<dbReference type="SUPFAM" id="SSF48726">
    <property type="entry name" value="Immunoglobulin"/>
    <property type="match status" value="3"/>
</dbReference>
<evidence type="ECO:0000313" key="7">
    <source>
        <dbReference type="EnsemblMetazoa" id="XP_030834664"/>
    </source>
</evidence>
<dbReference type="Pfam" id="PF13927">
    <property type="entry name" value="Ig_3"/>
    <property type="match status" value="2"/>
</dbReference>
<feature type="domain" description="Ig-like" evidence="5">
    <location>
        <begin position="252"/>
        <end position="332"/>
    </location>
</feature>
<dbReference type="PROSITE" id="PS50853">
    <property type="entry name" value="FN3"/>
    <property type="match status" value="1"/>
</dbReference>
<dbReference type="InterPro" id="IPR003961">
    <property type="entry name" value="FN3_dom"/>
</dbReference>